<evidence type="ECO:0008006" key="4">
    <source>
        <dbReference type="Google" id="ProtNLM"/>
    </source>
</evidence>
<protein>
    <recommendedName>
        <fullName evidence="4">Sporulation/spore germination protein</fullName>
    </recommendedName>
</protein>
<evidence type="ECO:0000256" key="1">
    <source>
        <dbReference type="SAM" id="MobiDB-lite"/>
    </source>
</evidence>
<gene>
    <name evidence="2" type="ORF">DCF15_16710</name>
</gene>
<dbReference type="AlphaFoldDB" id="A0A2W4WX16"/>
<feature type="compositionally biased region" description="Basic and acidic residues" evidence="1">
    <location>
        <begin position="12"/>
        <end position="24"/>
    </location>
</feature>
<evidence type="ECO:0000313" key="2">
    <source>
        <dbReference type="EMBL" id="PZO49673.1"/>
    </source>
</evidence>
<organism evidence="2 3">
    <name type="scientific">Phormidesmis priestleyi</name>
    <dbReference type="NCBI Taxonomy" id="268141"/>
    <lineage>
        <taxon>Bacteria</taxon>
        <taxon>Bacillati</taxon>
        <taxon>Cyanobacteriota</taxon>
        <taxon>Cyanophyceae</taxon>
        <taxon>Leptolyngbyales</taxon>
        <taxon>Leptolyngbyaceae</taxon>
        <taxon>Phormidesmis</taxon>
    </lineage>
</organism>
<evidence type="ECO:0000313" key="3">
    <source>
        <dbReference type="Proteomes" id="UP000249794"/>
    </source>
</evidence>
<comment type="caution">
    <text evidence="2">The sequence shown here is derived from an EMBL/GenBank/DDBJ whole genome shotgun (WGS) entry which is preliminary data.</text>
</comment>
<sequence length="218" mass="23316">MVRLLKSLSRPPSERIAKRTSEAVSRRARSGVYGLALTLALMVTSCATAPKEEVAADPTPSATPSVVAVPKQTPPVATEATPDKDQPAAAQPDGQADNKQPDTSMVAVPVYTIDNQCNDFVEKTVEVHSDKAMSEAVGEAMKGLDYNAFKIQSYEVNIDGTTAVVDMELAPNSERKFVSLSSCEQRSLFGGIEKTLLDNPDWGVTAVKFTSKGQELAL</sequence>
<dbReference type="Proteomes" id="UP000249794">
    <property type="component" value="Unassembled WGS sequence"/>
</dbReference>
<feature type="compositionally biased region" description="Low complexity" evidence="1">
    <location>
        <begin position="87"/>
        <end position="97"/>
    </location>
</feature>
<dbReference type="EMBL" id="QBMP01000207">
    <property type="protein sequence ID" value="PZO49673.1"/>
    <property type="molecule type" value="Genomic_DNA"/>
</dbReference>
<proteinExistence type="predicted"/>
<reference evidence="2 3" key="2">
    <citation type="submission" date="2018-06" db="EMBL/GenBank/DDBJ databases">
        <title>Metagenomic assembly of (sub)arctic Cyanobacteria and their associated microbiome from non-axenic cultures.</title>
        <authorList>
            <person name="Baurain D."/>
        </authorList>
    </citation>
    <scope>NUCLEOTIDE SEQUENCE [LARGE SCALE GENOMIC DNA]</scope>
    <source>
        <strain evidence="2">ULC027bin1</strain>
    </source>
</reference>
<feature type="region of interest" description="Disordered" evidence="1">
    <location>
        <begin position="54"/>
        <end position="101"/>
    </location>
</feature>
<reference evidence="3" key="1">
    <citation type="submission" date="2018-04" db="EMBL/GenBank/DDBJ databases">
        <authorList>
            <person name="Cornet L."/>
        </authorList>
    </citation>
    <scope>NUCLEOTIDE SEQUENCE [LARGE SCALE GENOMIC DNA]</scope>
</reference>
<feature type="region of interest" description="Disordered" evidence="1">
    <location>
        <begin position="1"/>
        <end position="24"/>
    </location>
</feature>
<name>A0A2W4WX16_9CYAN</name>
<accession>A0A2W4WX16</accession>